<evidence type="ECO:0000313" key="2">
    <source>
        <dbReference type="EMBL" id="MBO1077390.1"/>
    </source>
</evidence>
<proteinExistence type="predicted"/>
<evidence type="ECO:0000256" key="1">
    <source>
        <dbReference type="SAM" id="MobiDB-lite"/>
    </source>
</evidence>
<reference evidence="2 3" key="1">
    <citation type="submission" date="2020-09" db="EMBL/GenBank/DDBJ databases">
        <title>Roseomonas.</title>
        <authorList>
            <person name="Zhu W."/>
        </authorList>
    </citation>
    <scope>NUCLEOTIDE SEQUENCE [LARGE SCALE GENOMIC DNA]</scope>
    <source>
        <strain evidence="2 3">1311</strain>
    </source>
</reference>
<name>A0ABS3KKA9_9PROT</name>
<evidence type="ECO:0000313" key="3">
    <source>
        <dbReference type="Proteomes" id="UP001518990"/>
    </source>
</evidence>
<gene>
    <name evidence="2" type="ORF">IAI60_22675</name>
</gene>
<protein>
    <submittedName>
        <fullName evidence="2">Uncharacterized protein</fullName>
    </submittedName>
</protein>
<feature type="compositionally biased region" description="Basic and acidic residues" evidence="1">
    <location>
        <begin position="54"/>
        <end position="65"/>
    </location>
</feature>
<feature type="non-terminal residue" evidence="2">
    <location>
        <position position="1"/>
    </location>
</feature>
<feature type="region of interest" description="Disordered" evidence="1">
    <location>
        <begin position="50"/>
        <end position="78"/>
    </location>
</feature>
<comment type="caution">
    <text evidence="2">The sequence shown here is derived from an EMBL/GenBank/DDBJ whole genome shotgun (WGS) entry which is preliminary data.</text>
</comment>
<sequence>RLLLVEAKIERETEHAEVPITHLICRTLVDRTDLLNSLMHREANLPWSDAALGRADEVRRPDPGSRRPVKMPGSRDFH</sequence>
<accession>A0ABS3KKA9</accession>
<dbReference type="RefSeq" id="WP_207451603.1">
    <property type="nucleotide sequence ID" value="NZ_JACTNF010000103.1"/>
</dbReference>
<keyword evidence="3" id="KW-1185">Reference proteome</keyword>
<dbReference type="EMBL" id="JACTNF010000103">
    <property type="protein sequence ID" value="MBO1077390.1"/>
    <property type="molecule type" value="Genomic_DNA"/>
</dbReference>
<dbReference type="Proteomes" id="UP001518990">
    <property type="component" value="Unassembled WGS sequence"/>
</dbReference>
<organism evidence="2 3">
    <name type="scientific">Roseomonas marmotae</name>
    <dbReference type="NCBI Taxonomy" id="2768161"/>
    <lineage>
        <taxon>Bacteria</taxon>
        <taxon>Pseudomonadati</taxon>
        <taxon>Pseudomonadota</taxon>
        <taxon>Alphaproteobacteria</taxon>
        <taxon>Acetobacterales</taxon>
        <taxon>Roseomonadaceae</taxon>
        <taxon>Roseomonas</taxon>
    </lineage>
</organism>